<gene>
    <name evidence="1" type="ORF">L1987_30769</name>
</gene>
<evidence type="ECO:0000313" key="1">
    <source>
        <dbReference type="EMBL" id="KAI3802629.1"/>
    </source>
</evidence>
<reference evidence="2" key="1">
    <citation type="journal article" date="2022" name="Mol. Ecol. Resour.">
        <title>The genomes of chicory, endive, great burdock and yacon provide insights into Asteraceae palaeo-polyploidization history and plant inulin production.</title>
        <authorList>
            <person name="Fan W."/>
            <person name="Wang S."/>
            <person name="Wang H."/>
            <person name="Wang A."/>
            <person name="Jiang F."/>
            <person name="Liu H."/>
            <person name="Zhao H."/>
            <person name="Xu D."/>
            <person name="Zhang Y."/>
        </authorList>
    </citation>
    <scope>NUCLEOTIDE SEQUENCE [LARGE SCALE GENOMIC DNA]</scope>
    <source>
        <strain evidence="2">cv. Yunnan</strain>
    </source>
</reference>
<comment type="caution">
    <text evidence="1">The sequence shown here is derived from an EMBL/GenBank/DDBJ whole genome shotgun (WGS) entry which is preliminary data.</text>
</comment>
<reference evidence="1 2" key="2">
    <citation type="journal article" date="2022" name="Mol. Ecol. Resour.">
        <title>The genomes of chicory, endive, great burdock and yacon provide insights into Asteraceae paleo-polyploidization history and plant inulin production.</title>
        <authorList>
            <person name="Fan W."/>
            <person name="Wang S."/>
            <person name="Wang H."/>
            <person name="Wang A."/>
            <person name="Jiang F."/>
            <person name="Liu H."/>
            <person name="Zhao H."/>
            <person name="Xu D."/>
            <person name="Zhang Y."/>
        </authorList>
    </citation>
    <scope>NUCLEOTIDE SEQUENCE [LARGE SCALE GENOMIC DNA]</scope>
    <source>
        <strain evidence="2">cv. Yunnan</strain>
        <tissue evidence="1">Leaves</tissue>
    </source>
</reference>
<evidence type="ECO:0000313" key="2">
    <source>
        <dbReference type="Proteomes" id="UP001056120"/>
    </source>
</evidence>
<sequence length="143" mass="16543">MEMVDQQNVQTEGDGRGGTTHTEEGMSDIKGERRRRSYEMAIRLGCLVISLFLCTQGDGCDPIILGNYICIYLKEFRVHTDGPLRLIFLGSAWNKISDIFWNLLRDRKGYESIMFFCRTQSRGIKDKENKLITYFTVCQGRKK</sequence>
<protein>
    <submittedName>
        <fullName evidence="1">Uncharacterized protein</fullName>
    </submittedName>
</protein>
<keyword evidence="2" id="KW-1185">Reference proteome</keyword>
<name>A0ACB9I340_9ASTR</name>
<dbReference type="Proteomes" id="UP001056120">
    <property type="component" value="Linkage Group LG10"/>
</dbReference>
<dbReference type="EMBL" id="CM042027">
    <property type="protein sequence ID" value="KAI3802629.1"/>
    <property type="molecule type" value="Genomic_DNA"/>
</dbReference>
<organism evidence="1 2">
    <name type="scientific">Smallanthus sonchifolius</name>
    <dbReference type="NCBI Taxonomy" id="185202"/>
    <lineage>
        <taxon>Eukaryota</taxon>
        <taxon>Viridiplantae</taxon>
        <taxon>Streptophyta</taxon>
        <taxon>Embryophyta</taxon>
        <taxon>Tracheophyta</taxon>
        <taxon>Spermatophyta</taxon>
        <taxon>Magnoliopsida</taxon>
        <taxon>eudicotyledons</taxon>
        <taxon>Gunneridae</taxon>
        <taxon>Pentapetalae</taxon>
        <taxon>asterids</taxon>
        <taxon>campanulids</taxon>
        <taxon>Asterales</taxon>
        <taxon>Asteraceae</taxon>
        <taxon>Asteroideae</taxon>
        <taxon>Heliantheae alliance</taxon>
        <taxon>Millerieae</taxon>
        <taxon>Smallanthus</taxon>
    </lineage>
</organism>
<proteinExistence type="predicted"/>
<accession>A0ACB9I340</accession>